<dbReference type="RefSeq" id="WP_280573676.1">
    <property type="nucleotide sequence ID" value="NZ_JARXRM010000025.1"/>
</dbReference>
<dbReference type="InterPro" id="IPR051786">
    <property type="entry name" value="ASN_synthetase/amidase"/>
</dbReference>
<gene>
    <name evidence="5" type="ORF">QFW77_06830</name>
</gene>
<dbReference type="EMBL" id="JARXRM010000025">
    <property type="protein sequence ID" value="MDH5822708.1"/>
    <property type="molecule type" value="Genomic_DNA"/>
</dbReference>
<reference evidence="5 6" key="1">
    <citation type="submission" date="2023-04" db="EMBL/GenBank/DDBJ databases">
        <title>Luteimonas endophyticus RD2P54.</title>
        <authorList>
            <person name="Sun J.-Q."/>
        </authorList>
    </citation>
    <scope>NUCLEOTIDE SEQUENCE [LARGE SCALE GENOMIC DNA]</scope>
    <source>
        <strain evidence="5 6">RD2P54</strain>
    </source>
</reference>
<protein>
    <recommendedName>
        <fullName evidence="2">asparagine synthase (glutamine-hydrolyzing)</fullName>
        <ecNumber evidence="2">6.3.5.4</ecNumber>
    </recommendedName>
</protein>
<comment type="pathway">
    <text evidence="1">Amino-acid biosynthesis; L-asparagine biosynthesis; L-asparagine from L-aspartate (L-Gln route): step 1/1.</text>
</comment>
<evidence type="ECO:0000259" key="4">
    <source>
        <dbReference type="Pfam" id="PF00733"/>
    </source>
</evidence>
<dbReference type="PANTHER" id="PTHR43284:SF1">
    <property type="entry name" value="ASPARAGINE SYNTHETASE"/>
    <property type="match status" value="1"/>
</dbReference>
<dbReference type="Pfam" id="PF00733">
    <property type="entry name" value="Asn_synthase"/>
    <property type="match status" value="1"/>
</dbReference>
<dbReference type="InterPro" id="IPR014729">
    <property type="entry name" value="Rossmann-like_a/b/a_fold"/>
</dbReference>
<dbReference type="Proteomes" id="UP001156940">
    <property type="component" value="Unassembled WGS sequence"/>
</dbReference>
<comment type="catalytic activity">
    <reaction evidence="3">
        <text>L-aspartate + L-glutamine + ATP + H2O = L-asparagine + L-glutamate + AMP + diphosphate + H(+)</text>
        <dbReference type="Rhea" id="RHEA:12228"/>
        <dbReference type="ChEBI" id="CHEBI:15377"/>
        <dbReference type="ChEBI" id="CHEBI:15378"/>
        <dbReference type="ChEBI" id="CHEBI:29985"/>
        <dbReference type="ChEBI" id="CHEBI:29991"/>
        <dbReference type="ChEBI" id="CHEBI:30616"/>
        <dbReference type="ChEBI" id="CHEBI:33019"/>
        <dbReference type="ChEBI" id="CHEBI:58048"/>
        <dbReference type="ChEBI" id="CHEBI:58359"/>
        <dbReference type="ChEBI" id="CHEBI:456215"/>
        <dbReference type="EC" id="6.3.5.4"/>
    </reaction>
</comment>
<evidence type="ECO:0000256" key="3">
    <source>
        <dbReference type="ARBA" id="ARBA00048741"/>
    </source>
</evidence>
<dbReference type="InterPro" id="IPR029055">
    <property type="entry name" value="Ntn_hydrolases_N"/>
</dbReference>
<evidence type="ECO:0000256" key="2">
    <source>
        <dbReference type="ARBA" id="ARBA00012737"/>
    </source>
</evidence>
<comment type="caution">
    <text evidence="5">The sequence shown here is derived from an EMBL/GenBank/DDBJ whole genome shotgun (WGS) entry which is preliminary data.</text>
</comment>
<evidence type="ECO:0000313" key="6">
    <source>
        <dbReference type="Proteomes" id="UP001156940"/>
    </source>
</evidence>
<accession>A0ABT6J7B3</accession>
<dbReference type="EC" id="6.3.5.4" evidence="2"/>
<dbReference type="InterPro" id="IPR001962">
    <property type="entry name" value="Asn_synthase"/>
</dbReference>
<organism evidence="5 6">
    <name type="scientific">Luteimonas endophytica</name>
    <dbReference type="NCBI Taxonomy" id="3042023"/>
    <lineage>
        <taxon>Bacteria</taxon>
        <taxon>Pseudomonadati</taxon>
        <taxon>Pseudomonadota</taxon>
        <taxon>Gammaproteobacteria</taxon>
        <taxon>Lysobacterales</taxon>
        <taxon>Lysobacteraceae</taxon>
        <taxon>Luteimonas</taxon>
    </lineage>
</organism>
<dbReference type="SUPFAM" id="SSF56235">
    <property type="entry name" value="N-terminal nucleophile aminohydrolases (Ntn hydrolases)"/>
    <property type="match status" value="1"/>
</dbReference>
<keyword evidence="6" id="KW-1185">Reference proteome</keyword>
<sequence length="579" mass="63249">MTVRYLAILAADGPSDADPSSDVFRAALRGLGLHRTLTLDGISVFTSMQTPTLDLPSGGVLLGHVFNRRFQPLRFADGIPSHLSGHELTSFILEHYWGEYVLLLPGQGGEGKTTVVRDPSGAVPCVFSTDGRFVTSDLSLATRSGIHQRRINWDFIAHYLQYPHAKTRATGLQGIEELLPGCALHVRSRKASVSPVWFPWHYVRTDERHVSPEEAATSVRSTVEGVTQALADTDRSILLEASGGLDSTIVGACLRGTGADVSCLTLVTPVPGADERRYAGLIAAGLGVPLNDQILSFDAADFESKPPGDLPVPAVTAFQHAIDRIVVDAATAAGVSSLYSGGGGDTVFGSLASASPAADAVKELGIRRGLSTMMSLSEIHRCTFWKAAGLSVRKLVHPTRAPRKPDTSLLRPSLETMAVEEHPWWQLPPETLPGDRERIIDLAGTQVFRDGAPRRYRFALRLPLLSQPVMEECLRVPSWMWLLGGRNRAIARNAFSDVLPEAVARRRSKGNFTHYIGGIYQRQKHAMRNMLIEGELQARGLVDPEAVAAFVERPLLPRDKTFLRMFDLAMVENWVRHQG</sequence>
<proteinExistence type="predicted"/>
<evidence type="ECO:0000313" key="5">
    <source>
        <dbReference type="EMBL" id="MDH5822708.1"/>
    </source>
</evidence>
<name>A0ABT6J7B3_9GAMM</name>
<dbReference type="SUPFAM" id="SSF52402">
    <property type="entry name" value="Adenine nucleotide alpha hydrolases-like"/>
    <property type="match status" value="1"/>
</dbReference>
<evidence type="ECO:0000256" key="1">
    <source>
        <dbReference type="ARBA" id="ARBA00005187"/>
    </source>
</evidence>
<dbReference type="PANTHER" id="PTHR43284">
    <property type="entry name" value="ASPARAGINE SYNTHETASE (GLUTAMINE-HYDROLYZING)"/>
    <property type="match status" value="1"/>
</dbReference>
<dbReference type="Gene3D" id="3.40.50.620">
    <property type="entry name" value="HUPs"/>
    <property type="match status" value="1"/>
</dbReference>
<feature type="domain" description="Asparagine synthetase" evidence="4">
    <location>
        <begin position="231"/>
        <end position="576"/>
    </location>
</feature>